<sequence length="234" mass="26108">MKPSHIYAIIRKQLKDTFRNKPTLVQFVMFPAIAAILTLSAGEFELPKRYFVNLFSVMYVCMAPILILSAIISEEKEKGSLRMLMMSNVKPMEYLLGIGAYVFVFCMAGVLFMGLLGKFSLQELWMFLLLNACGILISSVIGALIGVVSDNQTAASGLSVPAMLLTSFIPMLSMFNASIRNVGKFLYSQQIYEQINNSSTIVLSAQSFVVILINFALVLVLYVYMYRKKQLLAS</sequence>
<dbReference type="EMBL" id="JAKTMA010000012">
    <property type="protein sequence ID" value="MCR0232741.1"/>
    <property type="molecule type" value="Genomic_DNA"/>
</dbReference>
<keyword evidence="3 5" id="KW-1133">Transmembrane helix</keyword>
<evidence type="ECO:0000256" key="3">
    <source>
        <dbReference type="ARBA" id="ARBA00022989"/>
    </source>
</evidence>
<proteinExistence type="predicted"/>
<evidence type="ECO:0000256" key="5">
    <source>
        <dbReference type="SAM" id="Phobius"/>
    </source>
</evidence>
<feature type="transmembrane region" description="Helical" evidence="5">
    <location>
        <begin position="94"/>
        <end position="113"/>
    </location>
</feature>
<reference evidence="8" key="3">
    <citation type="journal article" date="2022" name="Clin. Infect. Dis.">
        <title>Association between Clostridium innocuum and antibiotic-associated diarrhea in adults and children: A cross-sectional study and comparative genomics analysis.</title>
        <authorList>
            <person name="Cherny K.E."/>
            <person name="Muscat E.B."/>
            <person name="Balaji A."/>
            <person name="Mukherjee J."/>
            <person name="Ozer E.A."/>
            <person name="Angarone M.P."/>
            <person name="Hauser A.R."/>
            <person name="Sichel J.S."/>
            <person name="Amponsah E."/>
            <person name="Kociolek L.K."/>
        </authorList>
    </citation>
    <scope>NUCLEOTIDE SEQUENCE</scope>
    <source>
        <strain evidence="8">NU1-AC-029v</strain>
    </source>
</reference>
<evidence type="ECO:0000313" key="8">
    <source>
        <dbReference type="EMBL" id="MCR0232741.1"/>
    </source>
</evidence>
<feature type="transmembrane region" description="Helical" evidence="5">
    <location>
        <begin position="125"/>
        <end position="148"/>
    </location>
</feature>
<dbReference type="RefSeq" id="WP_008818085.1">
    <property type="nucleotide sequence ID" value="NZ_AP025565.1"/>
</dbReference>
<dbReference type="GO" id="GO:0140359">
    <property type="term" value="F:ABC-type transporter activity"/>
    <property type="evidence" value="ECO:0007669"/>
    <property type="project" value="InterPro"/>
</dbReference>
<dbReference type="GO" id="GO:0016020">
    <property type="term" value="C:membrane"/>
    <property type="evidence" value="ECO:0007669"/>
    <property type="project" value="UniProtKB-SubCell"/>
</dbReference>
<evidence type="ECO:0000256" key="1">
    <source>
        <dbReference type="ARBA" id="ARBA00004141"/>
    </source>
</evidence>
<evidence type="ECO:0000256" key="2">
    <source>
        <dbReference type="ARBA" id="ARBA00022692"/>
    </source>
</evidence>
<keyword evidence="2 5" id="KW-0812">Transmembrane</keyword>
<dbReference type="InterPro" id="IPR013525">
    <property type="entry name" value="ABC2_TM"/>
</dbReference>
<dbReference type="Proteomes" id="UP000604383">
    <property type="component" value="Unassembled WGS sequence"/>
</dbReference>
<keyword evidence="4 5" id="KW-0472">Membrane</keyword>
<protein>
    <submittedName>
        <fullName evidence="7 8">ABC transporter</fullName>
    </submittedName>
</protein>
<comment type="subcellular location">
    <subcellularLocation>
        <location evidence="1">Membrane</location>
        <topology evidence="1">Multi-pass membrane protein</topology>
    </subcellularLocation>
</comment>
<evidence type="ECO:0000259" key="6">
    <source>
        <dbReference type="Pfam" id="PF12698"/>
    </source>
</evidence>
<dbReference type="EMBL" id="WWTN01000027">
    <property type="protein sequence ID" value="MZH56974.1"/>
    <property type="molecule type" value="Genomic_DNA"/>
</dbReference>
<feature type="transmembrane region" description="Helical" evidence="5">
    <location>
        <begin position="51"/>
        <end position="73"/>
    </location>
</feature>
<dbReference type="Proteomes" id="UP001203972">
    <property type="component" value="Unassembled WGS sequence"/>
</dbReference>
<dbReference type="Pfam" id="PF12698">
    <property type="entry name" value="ABC2_membrane_3"/>
    <property type="match status" value="1"/>
</dbReference>
<comment type="caution">
    <text evidence="7">The sequence shown here is derived from an EMBL/GenBank/DDBJ whole genome shotgun (WGS) entry which is preliminary data.</text>
</comment>
<dbReference type="Proteomes" id="UP000030008">
    <property type="component" value="Unassembled WGS sequence"/>
</dbReference>
<feature type="transmembrane region" description="Helical" evidence="5">
    <location>
        <begin position="21"/>
        <end position="39"/>
    </location>
</feature>
<accession>A0A099I446</accession>
<gene>
    <name evidence="7" type="ORF">CIAN88_19420</name>
    <name evidence="9" type="ORF">GT664_14770</name>
    <name evidence="8" type="ORF">MKC95_08165</name>
</gene>
<dbReference type="EMBL" id="JQIF01000104">
    <property type="protein sequence ID" value="KGJ51663.1"/>
    <property type="molecule type" value="Genomic_DNA"/>
</dbReference>
<feature type="transmembrane region" description="Helical" evidence="5">
    <location>
        <begin position="160"/>
        <end position="179"/>
    </location>
</feature>
<organism evidence="7 10">
    <name type="scientific">Clostridium innocuum</name>
    <dbReference type="NCBI Taxonomy" id="1522"/>
    <lineage>
        <taxon>Bacteria</taxon>
        <taxon>Bacillati</taxon>
        <taxon>Bacillota</taxon>
        <taxon>Clostridia</taxon>
        <taxon>Eubacteriales</taxon>
        <taxon>Clostridiaceae</taxon>
        <taxon>Clostridium</taxon>
    </lineage>
</organism>
<reference evidence="9" key="2">
    <citation type="journal article" date="2019" name="Nat. Med.">
        <title>A library of human gut bacterial isolates paired with longitudinal multiomics data enables mechanistic microbiome research.</title>
        <authorList>
            <person name="Poyet M."/>
            <person name="Groussin M."/>
            <person name="Gibbons S.M."/>
            <person name="Avila-Pacheco J."/>
            <person name="Jiang X."/>
            <person name="Kearney S.M."/>
            <person name="Perrotta A.R."/>
            <person name="Berdy B."/>
            <person name="Zhao S."/>
            <person name="Lieberman T.D."/>
            <person name="Swanson P.K."/>
            <person name="Smith M."/>
            <person name="Roesemann S."/>
            <person name="Alexander J.E."/>
            <person name="Rich S.A."/>
            <person name="Livny J."/>
            <person name="Vlamakis H."/>
            <person name="Clish C."/>
            <person name="Bullock K."/>
            <person name="Deik A."/>
            <person name="Scott J."/>
            <person name="Pierce K.A."/>
            <person name="Xavier R.J."/>
            <person name="Alm E.J."/>
        </authorList>
    </citation>
    <scope>NUCLEOTIDE SEQUENCE</scope>
    <source>
        <strain evidence="9">BIOML-A12</strain>
    </source>
</reference>
<evidence type="ECO:0000313" key="9">
    <source>
        <dbReference type="EMBL" id="MZH56974.1"/>
    </source>
</evidence>
<dbReference type="AlphaFoldDB" id="A0A099I446"/>
<name>A0A099I446_CLOIN</name>
<evidence type="ECO:0000256" key="4">
    <source>
        <dbReference type="ARBA" id="ARBA00023136"/>
    </source>
</evidence>
<evidence type="ECO:0000313" key="10">
    <source>
        <dbReference type="Proteomes" id="UP000030008"/>
    </source>
</evidence>
<evidence type="ECO:0000313" key="7">
    <source>
        <dbReference type="EMBL" id="KGJ51663.1"/>
    </source>
</evidence>
<feature type="domain" description="ABC-2 type transporter transmembrane" evidence="6">
    <location>
        <begin position="49"/>
        <end position="221"/>
    </location>
</feature>
<reference evidence="7 10" key="1">
    <citation type="submission" date="2014-08" db="EMBL/GenBank/DDBJ databases">
        <title>Clostridium innocuum, an unnegligible vancomycin-resistant pathogen causing extra-intestinal infections.</title>
        <authorList>
            <person name="Feng Y."/>
            <person name="Chiu C.-H."/>
        </authorList>
    </citation>
    <scope>NUCLEOTIDE SEQUENCE [LARGE SCALE GENOMIC DNA]</scope>
    <source>
        <strain evidence="7 10">AN88</strain>
    </source>
</reference>
<feature type="transmembrane region" description="Helical" evidence="5">
    <location>
        <begin position="199"/>
        <end position="224"/>
    </location>
</feature>